<dbReference type="RefSeq" id="WP_358477561.1">
    <property type="nucleotide sequence ID" value="NZ_JBEZAE010000004.1"/>
</dbReference>
<dbReference type="InterPro" id="IPR054058">
    <property type="entry name" value="HTH_67"/>
</dbReference>
<sequence length="269" mass="29202">MEIIDCVTRVARPIHDFGDEFMSDASTAAVGLRAGFPPGRAFYCRGRFGVLGEAPEEVVRSVQGFLGPGLVTEGWRAGRAVMPAAEAAACYVLAVRQWGRAHIPAEVDVERFGHLARRLIEAADGDALPLFTGWRAQPCPEDDAVGAAMQRLHVLREHRGACHLAAVRLHGLSARSAMVVNLGVEQAARYGWDRPDPAAAHEIPLWRRAERLTDELQAPLYAVLTDRERAEFARLVAELTSSPLAHRPPGVMPAHSLAVGVRETSQNSA</sequence>
<keyword evidence="2" id="KW-1185">Reference proteome</keyword>
<evidence type="ECO:0000313" key="2">
    <source>
        <dbReference type="Proteomes" id="UP001551329"/>
    </source>
</evidence>
<reference evidence="1 2" key="1">
    <citation type="submission" date="2024-06" db="EMBL/GenBank/DDBJ databases">
        <title>The Natural Products Discovery Center: Release of the First 8490 Sequenced Strains for Exploring Actinobacteria Biosynthetic Diversity.</title>
        <authorList>
            <person name="Kalkreuter E."/>
            <person name="Kautsar S.A."/>
            <person name="Yang D."/>
            <person name="Bader C.D."/>
            <person name="Teijaro C.N."/>
            <person name="Fluegel L."/>
            <person name="Davis C.M."/>
            <person name="Simpson J.R."/>
            <person name="Lauterbach L."/>
            <person name="Steele A.D."/>
            <person name="Gui C."/>
            <person name="Meng S."/>
            <person name="Li G."/>
            <person name="Viehrig K."/>
            <person name="Ye F."/>
            <person name="Su P."/>
            <person name="Kiefer A.F."/>
            <person name="Nichols A."/>
            <person name="Cepeda A.J."/>
            <person name="Yan W."/>
            <person name="Fan B."/>
            <person name="Jiang Y."/>
            <person name="Adhikari A."/>
            <person name="Zheng C.-J."/>
            <person name="Schuster L."/>
            <person name="Cowan T.M."/>
            <person name="Smanski M.J."/>
            <person name="Chevrette M.G."/>
            <person name="De Carvalho L.P.S."/>
            <person name="Shen B."/>
        </authorList>
    </citation>
    <scope>NUCLEOTIDE SEQUENCE [LARGE SCALE GENOMIC DNA]</scope>
    <source>
        <strain evidence="1 2">NPDC045974</strain>
    </source>
</reference>
<proteinExistence type="predicted"/>
<dbReference type="Proteomes" id="UP001551329">
    <property type="component" value="Unassembled WGS sequence"/>
</dbReference>
<accession>A0ABV3C6W1</accession>
<protein>
    <submittedName>
        <fullName evidence="1">Uncharacterized protein</fullName>
    </submittedName>
</protein>
<name>A0ABV3C6W1_9ACTN</name>
<evidence type="ECO:0000313" key="1">
    <source>
        <dbReference type="EMBL" id="MEU7070521.1"/>
    </source>
</evidence>
<dbReference type="EMBL" id="JBEZAE010000004">
    <property type="protein sequence ID" value="MEU7070521.1"/>
    <property type="molecule type" value="Genomic_DNA"/>
</dbReference>
<organism evidence="1 2">
    <name type="scientific">Streptomyces narbonensis</name>
    <dbReference type="NCBI Taxonomy" id="67333"/>
    <lineage>
        <taxon>Bacteria</taxon>
        <taxon>Bacillati</taxon>
        <taxon>Actinomycetota</taxon>
        <taxon>Actinomycetes</taxon>
        <taxon>Kitasatosporales</taxon>
        <taxon>Streptomycetaceae</taxon>
        <taxon>Streptomyces</taxon>
    </lineage>
</organism>
<comment type="caution">
    <text evidence="1">The sequence shown here is derived from an EMBL/GenBank/DDBJ whole genome shotgun (WGS) entry which is preliminary data.</text>
</comment>
<dbReference type="Pfam" id="PF21863">
    <property type="entry name" value="HTH_67"/>
    <property type="match status" value="1"/>
</dbReference>
<gene>
    <name evidence="1" type="ORF">AB0A88_10290</name>
</gene>